<keyword evidence="3" id="KW-1185">Reference proteome</keyword>
<evidence type="ECO:0000313" key="2">
    <source>
        <dbReference type="EMBL" id="KAG2481968.1"/>
    </source>
</evidence>
<organism evidence="2 3">
    <name type="scientific">Edaphochlamys debaryana</name>
    <dbReference type="NCBI Taxonomy" id="47281"/>
    <lineage>
        <taxon>Eukaryota</taxon>
        <taxon>Viridiplantae</taxon>
        <taxon>Chlorophyta</taxon>
        <taxon>core chlorophytes</taxon>
        <taxon>Chlorophyceae</taxon>
        <taxon>CS clade</taxon>
        <taxon>Chlamydomonadales</taxon>
        <taxon>Chlamydomonadales incertae sedis</taxon>
        <taxon>Edaphochlamys</taxon>
    </lineage>
</organism>
<dbReference type="AlphaFoldDB" id="A0A835XDG9"/>
<comment type="caution">
    <text evidence="2">The sequence shown here is derived from an EMBL/GenBank/DDBJ whole genome shotgun (WGS) entry which is preliminary data.</text>
</comment>
<dbReference type="Gene3D" id="3.80.10.10">
    <property type="entry name" value="Ribonuclease Inhibitor"/>
    <property type="match status" value="1"/>
</dbReference>
<accession>A0A835XDG9</accession>
<evidence type="ECO:0000313" key="3">
    <source>
        <dbReference type="Proteomes" id="UP000612055"/>
    </source>
</evidence>
<reference evidence="2" key="1">
    <citation type="journal article" date="2020" name="bioRxiv">
        <title>Comparative genomics of Chlamydomonas.</title>
        <authorList>
            <person name="Craig R.J."/>
            <person name="Hasan A.R."/>
            <person name="Ness R.W."/>
            <person name="Keightley P.D."/>
        </authorList>
    </citation>
    <scope>NUCLEOTIDE SEQUENCE</scope>
    <source>
        <strain evidence="2">CCAP 11/70</strain>
    </source>
</reference>
<dbReference type="SUPFAM" id="SSF52058">
    <property type="entry name" value="L domain-like"/>
    <property type="match status" value="1"/>
</dbReference>
<sequence length="549" mass="59403">MQCISIRLRVESERPVEQVDHALRELLERGCQPLEVSLETDGTLEMHRRNGLQLLRRLAEASSVAPLPTQELEVTLPALTAETAALILSAFPRLERLKPGWWEPEEDDPASLKREKQVHAAFAAALQLLLDGERGAPHLAFLDLLYAPNTPVVRRALSGATQLTGLKLGVVDTAEEIQAFTTLTSLRTLEVTCEVDPVLQALLSPLTALTSLRLRGDGHLSPALAGLPRLASLDYSTGHLDVSVLATLTALTKLRVSALTLPEAAGDAFEALAAPVHPHPWQLPPQLKSIVLDFQAPEPLYALRSSPVQKLTWFIDRVQLEEDTHLDYSDDDEEGQAVTLTPHGEAALCALADFLAGRLDEDSWIGMVTAAEQGSLPIRCVGGAEEAGPGRRSHTVWLEAMGRAGIPQLELNCLALNYQDFGALAGHTGLKVLQLGEYLQYPLSALLSLPLMPSLERLELNGDLWCPYTGEDDGRAEAAAAATVLPPDLPGVLTALLCMGRRLRVDLLYVEDDGPEARARRVQTALAADVRSSVERLGGDGGRLRARGV</sequence>
<evidence type="ECO:0000256" key="1">
    <source>
        <dbReference type="ARBA" id="ARBA00004430"/>
    </source>
</evidence>
<protein>
    <submittedName>
        <fullName evidence="2">Uncharacterized protein</fullName>
    </submittedName>
</protein>
<gene>
    <name evidence="2" type="ORF">HYH03_019075</name>
</gene>
<dbReference type="Proteomes" id="UP000612055">
    <property type="component" value="Unassembled WGS sequence"/>
</dbReference>
<comment type="subcellular location">
    <subcellularLocation>
        <location evidence="1">Cytoplasm</location>
        <location evidence="1">Cytoskeleton</location>
        <location evidence="1">Cilium axoneme</location>
    </subcellularLocation>
</comment>
<name>A0A835XDG9_9CHLO</name>
<proteinExistence type="predicted"/>
<dbReference type="InterPro" id="IPR032675">
    <property type="entry name" value="LRR_dom_sf"/>
</dbReference>
<dbReference type="EMBL" id="JAEHOE010000313">
    <property type="protein sequence ID" value="KAG2481968.1"/>
    <property type="molecule type" value="Genomic_DNA"/>
</dbReference>
<dbReference type="GO" id="GO:0005930">
    <property type="term" value="C:axoneme"/>
    <property type="evidence" value="ECO:0007669"/>
    <property type="project" value="UniProtKB-SubCell"/>
</dbReference>